<dbReference type="EMBL" id="CAEZUX010000092">
    <property type="protein sequence ID" value="CAB4617839.1"/>
    <property type="molecule type" value="Genomic_DNA"/>
</dbReference>
<keyword evidence="4" id="KW-0408">Iron</keyword>
<dbReference type="PROSITE" id="PS00198">
    <property type="entry name" value="4FE4S_FER_1"/>
    <property type="match status" value="1"/>
</dbReference>
<dbReference type="PANTHER" id="PTHR32479:SF19">
    <property type="entry name" value="ANAEROBIC GLYCEROL-3-PHOSPHATE DEHYDROGENASE SUBUNIT C"/>
    <property type="match status" value="1"/>
</dbReference>
<dbReference type="InterPro" id="IPR004017">
    <property type="entry name" value="Cys_rich_dom"/>
</dbReference>
<keyword evidence="1" id="KW-0004">4Fe-4S</keyword>
<dbReference type="SUPFAM" id="SSF54862">
    <property type="entry name" value="4Fe-4S ferredoxins"/>
    <property type="match status" value="1"/>
</dbReference>
<feature type="domain" description="Cysteine-rich" evidence="6">
    <location>
        <begin position="195"/>
        <end position="279"/>
    </location>
</feature>
<dbReference type="Gene3D" id="3.30.70.20">
    <property type="match status" value="1"/>
</dbReference>
<feature type="domain" description="Cysteine-rich" evidence="6">
    <location>
        <begin position="330"/>
        <end position="403"/>
    </location>
</feature>
<keyword evidence="5" id="KW-0411">Iron-sulfur</keyword>
<gene>
    <name evidence="7" type="ORF">UFOPK1874_00831</name>
</gene>
<reference evidence="7" key="1">
    <citation type="submission" date="2020-05" db="EMBL/GenBank/DDBJ databases">
        <authorList>
            <person name="Chiriac C."/>
            <person name="Salcher M."/>
            <person name="Ghai R."/>
            <person name="Kavagutti S V."/>
        </authorList>
    </citation>
    <scope>NUCLEOTIDE SEQUENCE</scope>
</reference>
<dbReference type="PANTHER" id="PTHR32479">
    <property type="entry name" value="GLYCOLATE OXIDASE IRON-SULFUR SUBUNIT"/>
    <property type="match status" value="1"/>
</dbReference>
<evidence type="ECO:0000256" key="2">
    <source>
        <dbReference type="ARBA" id="ARBA00022723"/>
    </source>
</evidence>
<evidence type="ECO:0000256" key="3">
    <source>
        <dbReference type="ARBA" id="ARBA00022737"/>
    </source>
</evidence>
<evidence type="ECO:0000259" key="6">
    <source>
        <dbReference type="Pfam" id="PF02754"/>
    </source>
</evidence>
<evidence type="ECO:0000256" key="1">
    <source>
        <dbReference type="ARBA" id="ARBA00022485"/>
    </source>
</evidence>
<organism evidence="7">
    <name type="scientific">freshwater metagenome</name>
    <dbReference type="NCBI Taxonomy" id="449393"/>
    <lineage>
        <taxon>unclassified sequences</taxon>
        <taxon>metagenomes</taxon>
        <taxon>ecological metagenomes</taxon>
    </lineage>
</organism>
<name>A0A6J6I1Y8_9ZZZZ</name>
<proteinExistence type="predicted"/>
<dbReference type="GO" id="GO:0051539">
    <property type="term" value="F:4 iron, 4 sulfur cluster binding"/>
    <property type="evidence" value="ECO:0007669"/>
    <property type="project" value="UniProtKB-KW"/>
</dbReference>
<accession>A0A6J6I1Y8</accession>
<dbReference type="Pfam" id="PF13534">
    <property type="entry name" value="Fer4_17"/>
    <property type="match status" value="1"/>
</dbReference>
<keyword evidence="2" id="KW-0479">Metal-binding</keyword>
<evidence type="ECO:0000256" key="4">
    <source>
        <dbReference type="ARBA" id="ARBA00023004"/>
    </source>
</evidence>
<protein>
    <submittedName>
        <fullName evidence="7">Unannotated protein</fullName>
    </submittedName>
</protein>
<evidence type="ECO:0000256" key="5">
    <source>
        <dbReference type="ARBA" id="ARBA00023014"/>
    </source>
</evidence>
<dbReference type="GO" id="GO:0046872">
    <property type="term" value="F:metal ion binding"/>
    <property type="evidence" value="ECO:0007669"/>
    <property type="project" value="UniProtKB-KW"/>
</dbReference>
<dbReference type="GO" id="GO:0016491">
    <property type="term" value="F:oxidoreductase activity"/>
    <property type="evidence" value="ECO:0007669"/>
    <property type="project" value="UniProtKB-ARBA"/>
</dbReference>
<keyword evidence="3" id="KW-0677">Repeat</keyword>
<dbReference type="InterPro" id="IPR017900">
    <property type="entry name" value="4Fe4S_Fe_S_CS"/>
</dbReference>
<sequence length="437" mass="48242">MTITYDPKHPKYLDEADVRDELTRVYDLCHGCRLCFKFCSSFPTLFSYVDQHEDQDAGRLTPQQQDQVADECFQCKLCYVNCPYIPELHEWALDFPRLMLRHDAMRLANDQVSLRKRVTTQVMGHTDAAGKLATKVSTISNLVINAKPGSVVRKAVEKTTGVSSVRLLPPYAKQRFSTWFKKRVKPVLAKKQGSVAVFPTCLVEYQQPGIGHDLVKVYERNGVECSLIEGAGCCGAPYLHSGDMDGFTKVAAKQVKVLADAVREGKDIVVPQPTCGYILKKDYVDYVGGPDAELVAAHTFDSSEYLINLHKAEGTELDTTFTGEIAETISYHIPCHLKAQNIGLRSRDLMKLTGAKIKLIDQCSGIDGMWGFKAGNEEFSVPVAKKLADKITAAESEVVAGDCHLANTAIVEQTGKAAQHPLQVVARAYGIPEEPTK</sequence>
<evidence type="ECO:0000313" key="7">
    <source>
        <dbReference type="EMBL" id="CAB4617839.1"/>
    </source>
</evidence>
<dbReference type="Pfam" id="PF02754">
    <property type="entry name" value="CCG"/>
    <property type="match status" value="2"/>
</dbReference>
<dbReference type="AlphaFoldDB" id="A0A6J6I1Y8"/>